<feature type="compositionally biased region" description="Polar residues" evidence="1">
    <location>
        <begin position="1"/>
        <end position="17"/>
    </location>
</feature>
<comment type="caution">
    <text evidence="2">The sequence shown here is derived from an EMBL/GenBank/DDBJ whole genome shotgun (WGS) entry which is preliminary data.</text>
</comment>
<protein>
    <submittedName>
        <fullName evidence="2">Uncharacterized protein</fullName>
    </submittedName>
</protein>
<evidence type="ECO:0000313" key="2">
    <source>
        <dbReference type="EMBL" id="PYY69477.1"/>
    </source>
</evidence>
<organism evidence="2 3">
    <name type="scientific">Pseudomonas jessenii</name>
    <dbReference type="NCBI Taxonomy" id="77298"/>
    <lineage>
        <taxon>Bacteria</taxon>
        <taxon>Pseudomonadati</taxon>
        <taxon>Pseudomonadota</taxon>
        <taxon>Gammaproteobacteria</taxon>
        <taxon>Pseudomonadales</taxon>
        <taxon>Pseudomonadaceae</taxon>
        <taxon>Pseudomonas</taxon>
    </lineage>
</organism>
<dbReference type="RefSeq" id="WP_110660328.1">
    <property type="nucleotide sequence ID" value="NZ_PDLL01000190.1"/>
</dbReference>
<sequence length="139" mass="15418">MCPKSSQDSVTPTNINENARFDTPGETRGWTGEGEIKRDDIVNKHCWFSTDVQRNFGQQLSPSVGVRVLIRLRGLFPGETLIATHPAGVREITGLPFRDQNLYVIEGARADANGGFFVQFRLATRQTMSIESIQVLAPV</sequence>
<proteinExistence type="predicted"/>
<dbReference type="AlphaFoldDB" id="A0A2W0ENE0"/>
<reference evidence="2 3" key="1">
    <citation type="journal article" date="2018" name="Appl. Microbiol. Biotechnol.">
        <title>Characterization of the caprolactam degradation pathway in Pseudomonas jessenii using mass spectrometry-based proteomics.</title>
        <authorList>
            <person name="Otzen M."/>
            <person name="Palacio C."/>
            <person name="Janssen D.B."/>
        </authorList>
    </citation>
    <scope>NUCLEOTIDE SEQUENCE [LARGE SCALE GENOMIC DNA]</scope>
    <source>
        <strain evidence="2 3">GO3</strain>
    </source>
</reference>
<dbReference type="Proteomes" id="UP000247437">
    <property type="component" value="Unassembled WGS sequence"/>
</dbReference>
<evidence type="ECO:0000256" key="1">
    <source>
        <dbReference type="SAM" id="MobiDB-lite"/>
    </source>
</evidence>
<name>A0A2W0ENE0_PSEJE</name>
<dbReference type="OrthoDB" id="6879833at2"/>
<feature type="region of interest" description="Disordered" evidence="1">
    <location>
        <begin position="1"/>
        <end position="33"/>
    </location>
</feature>
<dbReference type="EMBL" id="PDLL01000190">
    <property type="protein sequence ID" value="PYY69477.1"/>
    <property type="molecule type" value="Genomic_DNA"/>
</dbReference>
<gene>
    <name evidence="2" type="ORF">CRX42_16370</name>
</gene>
<evidence type="ECO:0000313" key="3">
    <source>
        <dbReference type="Proteomes" id="UP000247437"/>
    </source>
</evidence>
<accession>A0A2W0ENE0</accession>